<dbReference type="InterPro" id="IPR025734">
    <property type="entry name" value="EspG"/>
</dbReference>
<evidence type="ECO:0000313" key="5">
    <source>
        <dbReference type="EMBL" id="NRN63692.1"/>
    </source>
</evidence>
<gene>
    <name evidence="5" type="ORF">GC106_8930</name>
</gene>
<organism evidence="5 6">
    <name type="scientific">Kibdelosporangium persicum</name>
    <dbReference type="NCBI Taxonomy" id="2698649"/>
    <lineage>
        <taxon>Bacteria</taxon>
        <taxon>Bacillati</taxon>
        <taxon>Actinomycetota</taxon>
        <taxon>Actinomycetes</taxon>
        <taxon>Pseudonocardiales</taxon>
        <taxon>Pseudonocardiaceae</taxon>
        <taxon>Kibdelosporangium</taxon>
    </lineage>
</organism>
<evidence type="ECO:0000256" key="4">
    <source>
        <dbReference type="ARBA" id="ARBA00023186"/>
    </source>
</evidence>
<comment type="caution">
    <text evidence="5">The sequence shown here is derived from an EMBL/GenBank/DDBJ whole genome shotgun (WGS) entry which is preliminary data.</text>
</comment>
<name>A0ABX2EYA3_9PSEU</name>
<evidence type="ECO:0000256" key="1">
    <source>
        <dbReference type="ARBA" id="ARBA00004496"/>
    </source>
</evidence>
<evidence type="ECO:0000313" key="6">
    <source>
        <dbReference type="Proteomes" id="UP000763557"/>
    </source>
</evidence>
<comment type="subcellular location">
    <subcellularLocation>
        <location evidence="1">Cytoplasm</location>
    </subcellularLocation>
</comment>
<evidence type="ECO:0000256" key="3">
    <source>
        <dbReference type="ARBA" id="ARBA00022490"/>
    </source>
</evidence>
<proteinExistence type="inferred from homology"/>
<keyword evidence="6" id="KW-1185">Reference proteome</keyword>
<evidence type="ECO:0000256" key="2">
    <source>
        <dbReference type="ARBA" id="ARBA00006411"/>
    </source>
</evidence>
<sequence length="256" mass="28141">MTESFTLSLAAVDILAEALGVECRRFPFQLPGIGDFVEDRVRIAQAVFADLTRRGLVHDERLDPDVAEALRLMSRHRVAIAVMGTLDDESPLYARVSTDGERGLLVTLEDQMFRFEFVRPESLARTAVSLLPRLRPGHGQSVTITAKPAATEEKREGFGREVRPARTASQAQLLAAQEMLRKPRTGAGYFVVSVMDRAGRETRAPGLSWLDTEEGRYMAQAHPDDGGGTFAPADTIRLVQQLEDLMDSLGQSSSVS</sequence>
<keyword evidence="4" id="KW-0143">Chaperone</keyword>
<reference evidence="5 6" key="1">
    <citation type="submission" date="2020-01" db="EMBL/GenBank/DDBJ databases">
        <title>Kibdelosporangium persica a novel Actinomycetes from a hot desert in Iran.</title>
        <authorList>
            <person name="Safaei N."/>
            <person name="Zaburannyi N."/>
            <person name="Mueller R."/>
            <person name="Wink J."/>
        </authorList>
    </citation>
    <scope>NUCLEOTIDE SEQUENCE [LARGE SCALE GENOMIC DNA]</scope>
    <source>
        <strain evidence="5 6">4NS15</strain>
    </source>
</reference>
<protein>
    <submittedName>
        <fullName evidence="5">ESX secretion-associated protein EspG</fullName>
    </submittedName>
</protein>
<comment type="similarity">
    <text evidence="2">Belongs to the EspG family.</text>
</comment>
<dbReference type="RefSeq" id="WP_173124788.1">
    <property type="nucleotide sequence ID" value="NZ_CBCSGW010000006.1"/>
</dbReference>
<keyword evidence="3" id="KW-0963">Cytoplasm</keyword>
<dbReference type="Pfam" id="PF14011">
    <property type="entry name" value="ESX-1_EspG"/>
    <property type="match status" value="1"/>
</dbReference>
<accession>A0ABX2EYA3</accession>
<dbReference type="EMBL" id="JAAATY010000002">
    <property type="protein sequence ID" value="NRN63692.1"/>
    <property type="molecule type" value="Genomic_DNA"/>
</dbReference>
<dbReference type="Proteomes" id="UP000763557">
    <property type="component" value="Unassembled WGS sequence"/>
</dbReference>